<evidence type="ECO:0000313" key="1">
    <source>
        <dbReference type="EMBL" id="GIO48204.1"/>
    </source>
</evidence>
<gene>
    <name evidence="1" type="ORF">J34TS1_29690</name>
</gene>
<dbReference type="InterPro" id="IPR008928">
    <property type="entry name" value="6-hairpin_glycosidase_sf"/>
</dbReference>
<organism evidence="1 2">
    <name type="scientific">Paenibacillus azoreducens</name>
    <dbReference type="NCBI Taxonomy" id="116718"/>
    <lineage>
        <taxon>Bacteria</taxon>
        <taxon>Bacillati</taxon>
        <taxon>Bacillota</taxon>
        <taxon>Bacilli</taxon>
        <taxon>Bacillales</taxon>
        <taxon>Paenibacillaceae</taxon>
        <taxon>Paenibacillus</taxon>
    </lineage>
</organism>
<sequence length="794" mass="89627">MTLPVQDALIKVGGSRWEAALHRNGQVEHLRLLSDDGWVDVDFRKGAYAGFAWHGEWNGEKHVIGVTLDERDTDGAIFTGSSGALNFSLRYHSVDGQFAVTAAVANTGKIPVQPLSLGLMTGIDTYMEKFPDWNDKFFPTLLRCERTHFWGYCMRPEGALIGIASPQPIASWSLQYNVGYMEGELEWGGHRVETFTLDFLHAGPLPERHPQRLSELLPGETKEWTILLLPFKRPDQLLTSLAPVCAAPMLELERTTLAKGECTCMTIHSCESVAARVLLPDGRRMTVQPEAAGEGKYELLIQAGESQGHIRIEVENGSGKQSEAIVSVRPHWLWFLDKARTAALICPPRATSHCESWYGLYTLYSSQQYFPDREMLEQTEQIMSSIYPLMFDMETHEPLLVKHRIQNVSSMVGVLVDRYEATGDEAALQRASDLADWLISHAQYPDGSYRAGKTHYTSVIYPAKSLMELILAEKALAECNAVWRERLIRHTASVRRAMDELVAADGDIDTEGELTYEDGMISCSSLQLGLFALMQPEDERGPYREAALKLLNGHECLANLLIPDGRQRGATRRFWESQYDVAIQPNMLNSPHAWTSWRTYGTWYAYLLTGQVYYLEQTMNALASCVQMVDMSSGALRWAFVPDPYVRARQINEQMVVSDWSRAQEGHHHTLKYPSQEFVIGEQYIGMISDWHEANLQDNDVHEHFKCLAEVSLGKAYVAQDETGRLRTWNCSAEEKNGILHVSPTEPKVELVHLNLGVKKVCVHFESGEISADLRETVWVRKDGRIIRDLFIGQ</sequence>
<dbReference type="EMBL" id="BORT01000012">
    <property type="protein sequence ID" value="GIO48204.1"/>
    <property type="molecule type" value="Genomic_DNA"/>
</dbReference>
<evidence type="ECO:0000313" key="2">
    <source>
        <dbReference type="Proteomes" id="UP000682811"/>
    </source>
</evidence>
<keyword evidence="2" id="KW-1185">Reference proteome</keyword>
<dbReference type="SUPFAM" id="SSF48208">
    <property type="entry name" value="Six-hairpin glycosidases"/>
    <property type="match status" value="1"/>
</dbReference>
<dbReference type="Proteomes" id="UP000682811">
    <property type="component" value="Unassembled WGS sequence"/>
</dbReference>
<accession>A0A920CSI9</accession>
<dbReference type="RefSeq" id="WP_212978906.1">
    <property type="nucleotide sequence ID" value="NZ_AP025343.1"/>
</dbReference>
<reference evidence="1 2" key="1">
    <citation type="submission" date="2021-03" db="EMBL/GenBank/DDBJ databases">
        <title>Antimicrobial resistance genes in bacteria isolated from Japanese honey, and their potential for conferring macrolide and lincosamide resistance in the American foulbrood pathogen Paenibacillus larvae.</title>
        <authorList>
            <person name="Okamoto M."/>
            <person name="Kumagai M."/>
            <person name="Kanamori H."/>
            <person name="Takamatsu D."/>
        </authorList>
    </citation>
    <scope>NUCLEOTIDE SEQUENCE [LARGE SCALE GENOMIC DNA]</scope>
    <source>
        <strain evidence="1 2">J34TS1</strain>
    </source>
</reference>
<proteinExistence type="predicted"/>
<dbReference type="GO" id="GO:0005975">
    <property type="term" value="P:carbohydrate metabolic process"/>
    <property type="evidence" value="ECO:0007669"/>
    <property type="project" value="InterPro"/>
</dbReference>
<comment type="caution">
    <text evidence="1">The sequence shown here is derived from an EMBL/GenBank/DDBJ whole genome shotgun (WGS) entry which is preliminary data.</text>
</comment>
<protein>
    <submittedName>
        <fullName evidence="1">Uncharacterized protein</fullName>
    </submittedName>
</protein>
<dbReference type="AlphaFoldDB" id="A0A920CSI9"/>
<name>A0A920CSI9_9BACL</name>